<gene>
    <name evidence="2" type="ORF">GCM10025875_14970</name>
</gene>
<feature type="region of interest" description="Disordered" evidence="1">
    <location>
        <begin position="1"/>
        <end position="43"/>
    </location>
</feature>
<reference evidence="2" key="2">
    <citation type="submission" date="2023-02" db="EMBL/GenBank/DDBJ databases">
        <authorList>
            <person name="Sun Q."/>
            <person name="Mori K."/>
        </authorList>
    </citation>
    <scope>NUCLEOTIDE SEQUENCE</scope>
    <source>
        <strain evidence="2">NBRC 112290</strain>
    </source>
</reference>
<evidence type="ECO:0000313" key="2">
    <source>
        <dbReference type="EMBL" id="GMA31505.1"/>
    </source>
</evidence>
<name>A0AA37XE83_9MICO</name>
<dbReference type="AlphaFoldDB" id="A0AA37XE83"/>
<reference evidence="2" key="1">
    <citation type="journal article" date="2014" name="Int. J. Syst. Evol. Microbiol.">
        <title>Complete genome sequence of Corynebacterium casei LMG S-19264T (=DSM 44701T), isolated from a smear-ripened cheese.</title>
        <authorList>
            <consortium name="US DOE Joint Genome Institute (JGI-PGF)"/>
            <person name="Walter F."/>
            <person name="Albersmeier A."/>
            <person name="Kalinowski J."/>
            <person name="Ruckert C."/>
        </authorList>
    </citation>
    <scope>NUCLEOTIDE SEQUENCE</scope>
    <source>
        <strain evidence="2">NBRC 112290</strain>
    </source>
</reference>
<feature type="region of interest" description="Disordered" evidence="1">
    <location>
        <begin position="63"/>
        <end position="131"/>
    </location>
</feature>
<evidence type="ECO:0000313" key="3">
    <source>
        <dbReference type="Proteomes" id="UP001157161"/>
    </source>
</evidence>
<evidence type="ECO:0000256" key="1">
    <source>
        <dbReference type="SAM" id="MobiDB-lite"/>
    </source>
</evidence>
<dbReference type="Proteomes" id="UP001157161">
    <property type="component" value="Unassembled WGS sequence"/>
</dbReference>
<organism evidence="2 3">
    <name type="scientific">Litorihabitans aurantiacus</name>
    <dbReference type="NCBI Taxonomy" id="1930061"/>
    <lineage>
        <taxon>Bacteria</taxon>
        <taxon>Bacillati</taxon>
        <taxon>Actinomycetota</taxon>
        <taxon>Actinomycetes</taxon>
        <taxon>Micrococcales</taxon>
        <taxon>Beutenbergiaceae</taxon>
        <taxon>Litorihabitans</taxon>
    </lineage>
</organism>
<feature type="compositionally biased region" description="Basic and acidic residues" evidence="1">
    <location>
        <begin position="34"/>
        <end position="43"/>
    </location>
</feature>
<sequence>MQGRECAGDVVQDPQRGRGVEAVGTPDQLAQRGPDGEVGHDDATPVDVVEAVDAFEARVRPAGQRLDPMHRAAPVPRALRQWTDGDERTRGRARRRTPAVGPAGPQPEARGCGPATIREAVSESSHPTITP</sequence>
<keyword evidence="3" id="KW-1185">Reference proteome</keyword>
<accession>A0AA37XE83</accession>
<feature type="compositionally biased region" description="Polar residues" evidence="1">
    <location>
        <begin position="122"/>
        <end position="131"/>
    </location>
</feature>
<protein>
    <submittedName>
        <fullName evidence="2">Uncharacterized protein</fullName>
    </submittedName>
</protein>
<comment type="caution">
    <text evidence="2">The sequence shown here is derived from an EMBL/GenBank/DDBJ whole genome shotgun (WGS) entry which is preliminary data.</text>
</comment>
<dbReference type="EMBL" id="BSUM01000001">
    <property type="protein sequence ID" value="GMA31505.1"/>
    <property type="molecule type" value="Genomic_DNA"/>
</dbReference>
<proteinExistence type="predicted"/>